<sequence length="297" mass="31144">MRLGVFLNSGGESVDSLIGRVRDAKAAGFDSAFFNQLTAWDAITVAALAAREVPGIEVGTAVVPTYPRHPLALAGQALTAQAISGNSFTLGLGPSHREIIEGAYGLSYDRPARHVREYLSALIPLLRGEAVEYRGETLSAAGQVDTPGASTPPVLLSALGPAMLRIAGELADGTVTVWAGAQTIAEHIVPRITEAARAAGRPSPRVVVSAMLATTDEPERVRSEIGAALGYAANFASYRTLLERQGLSGVHETVIAGDEHTVERAISSYADAGATDLLVSPVGNEQEQARTLDLLRR</sequence>
<keyword evidence="4" id="KW-1185">Reference proteome</keyword>
<dbReference type="PANTHER" id="PTHR43244">
    <property type="match status" value="1"/>
</dbReference>
<proteinExistence type="predicted"/>
<dbReference type="PANTHER" id="PTHR43244:SF1">
    <property type="entry name" value="5,10-METHYLENETETRAHYDROMETHANOPTERIN REDUCTASE"/>
    <property type="match status" value="1"/>
</dbReference>
<dbReference type="InterPro" id="IPR019910">
    <property type="entry name" value="Lucif-like_OxRdtase_MSMEG_4879"/>
</dbReference>
<evidence type="ECO:0000313" key="4">
    <source>
        <dbReference type="Proteomes" id="UP001500902"/>
    </source>
</evidence>
<reference evidence="4" key="1">
    <citation type="journal article" date="2019" name="Int. J. Syst. Evol. Microbiol.">
        <title>The Global Catalogue of Microorganisms (GCM) 10K type strain sequencing project: providing services to taxonomists for standard genome sequencing and annotation.</title>
        <authorList>
            <consortium name="The Broad Institute Genomics Platform"/>
            <consortium name="The Broad Institute Genome Sequencing Center for Infectious Disease"/>
            <person name="Wu L."/>
            <person name="Ma J."/>
        </authorList>
    </citation>
    <scope>NUCLEOTIDE SEQUENCE [LARGE SCALE GENOMIC DNA]</scope>
    <source>
        <strain evidence="4">JCM 16904</strain>
    </source>
</reference>
<dbReference type="SUPFAM" id="SSF51679">
    <property type="entry name" value="Bacterial luciferase-like"/>
    <property type="match status" value="1"/>
</dbReference>
<name>A0ABP7C718_9ACTN</name>
<accession>A0ABP7C718</accession>
<feature type="domain" description="Luciferase-like" evidence="2">
    <location>
        <begin position="4"/>
        <end position="256"/>
    </location>
</feature>
<dbReference type="EMBL" id="BAAAZP010000098">
    <property type="protein sequence ID" value="GAA3682121.1"/>
    <property type="molecule type" value="Genomic_DNA"/>
</dbReference>
<evidence type="ECO:0000256" key="1">
    <source>
        <dbReference type="ARBA" id="ARBA00023002"/>
    </source>
</evidence>
<dbReference type="NCBIfam" id="TIGR03564">
    <property type="entry name" value="F420_MSMEG_4879"/>
    <property type="match status" value="1"/>
</dbReference>
<evidence type="ECO:0000313" key="3">
    <source>
        <dbReference type="EMBL" id="GAA3682121.1"/>
    </source>
</evidence>
<dbReference type="Proteomes" id="UP001500902">
    <property type="component" value="Unassembled WGS sequence"/>
</dbReference>
<organism evidence="3 4">
    <name type="scientific">Nonomuraea antimicrobica</name>
    <dbReference type="NCBI Taxonomy" id="561173"/>
    <lineage>
        <taxon>Bacteria</taxon>
        <taxon>Bacillati</taxon>
        <taxon>Actinomycetota</taxon>
        <taxon>Actinomycetes</taxon>
        <taxon>Streptosporangiales</taxon>
        <taxon>Streptosporangiaceae</taxon>
        <taxon>Nonomuraea</taxon>
    </lineage>
</organism>
<gene>
    <name evidence="3" type="ORF">GCM10022224_053100</name>
</gene>
<dbReference type="InterPro" id="IPR036661">
    <property type="entry name" value="Luciferase-like_sf"/>
</dbReference>
<protein>
    <submittedName>
        <fullName evidence="3">TIGR03564 family F420-dependent LLM class oxidoreductase</fullName>
    </submittedName>
</protein>
<comment type="caution">
    <text evidence="3">The sequence shown here is derived from an EMBL/GenBank/DDBJ whole genome shotgun (WGS) entry which is preliminary data.</text>
</comment>
<dbReference type="Pfam" id="PF00296">
    <property type="entry name" value="Bac_luciferase"/>
    <property type="match status" value="1"/>
</dbReference>
<evidence type="ECO:0000259" key="2">
    <source>
        <dbReference type="Pfam" id="PF00296"/>
    </source>
</evidence>
<dbReference type="Gene3D" id="3.20.20.30">
    <property type="entry name" value="Luciferase-like domain"/>
    <property type="match status" value="1"/>
</dbReference>
<dbReference type="CDD" id="cd01097">
    <property type="entry name" value="Tetrahydromethanopterin_reductase"/>
    <property type="match status" value="1"/>
</dbReference>
<keyword evidence="1" id="KW-0560">Oxidoreductase</keyword>
<dbReference type="InterPro" id="IPR011251">
    <property type="entry name" value="Luciferase-like_dom"/>
</dbReference>
<dbReference type="InterPro" id="IPR050564">
    <property type="entry name" value="F420-G6PD/mer"/>
</dbReference>
<dbReference type="RefSeq" id="WP_344883586.1">
    <property type="nucleotide sequence ID" value="NZ_BAAAZP010000098.1"/>
</dbReference>